<reference evidence="1 2" key="2">
    <citation type="submission" date="2020-08" db="EMBL/GenBank/DDBJ databases">
        <title>Stappia taiwanensis sp. nov., isolated from a coastal thermal spring.</title>
        <authorList>
            <person name="Kampfer P."/>
        </authorList>
    </citation>
    <scope>NUCLEOTIDE SEQUENCE [LARGE SCALE GENOMIC DNA]</scope>
    <source>
        <strain evidence="1 2">DSM 23284</strain>
    </source>
</reference>
<sequence>MAIAASAGGYWMIFGDPHEGQQSDLGWSVDWRFDQLMQKLRRFDLMIFAQMVAQQQFGDPSLENLTESQKQVLIDGCQKAIVEASLQENDSA</sequence>
<dbReference type="EMBL" id="JACEON010000017">
    <property type="protein sequence ID" value="MBA4613237.1"/>
    <property type="molecule type" value="Genomic_DNA"/>
</dbReference>
<evidence type="ECO:0000313" key="1">
    <source>
        <dbReference type="EMBL" id="MBA4613237.1"/>
    </source>
</evidence>
<gene>
    <name evidence="1" type="ORF">H1W37_16370</name>
</gene>
<evidence type="ECO:0000313" key="2">
    <source>
        <dbReference type="Proteomes" id="UP000559404"/>
    </source>
</evidence>
<name>A0A838XU24_9HYPH</name>
<accession>A0A838XU24</accession>
<keyword evidence="2" id="KW-1185">Reference proteome</keyword>
<dbReference type="RefSeq" id="WP_181761438.1">
    <property type="nucleotide sequence ID" value="NZ_BMCR01000001.1"/>
</dbReference>
<dbReference type="AlphaFoldDB" id="A0A838XU24"/>
<proteinExistence type="predicted"/>
<organism evidence="1 2">
    <name type="scientific">Stappia taiwanensis</name>
    <dbReference type="NCBI Taxonomy" id="992267"/>
    <lineage>
        <taxon>Bacteria</taxon>
        <taxon>Pseudomonadati</taxon>
        <taxon>Pseudomonadota</taxon>
        <taxon>Alphaproteobacteria</taxon>
        <taxon>Hyphomicrobiales</taxon>
        <taxon>Stappiaceae</taxon>
        <taxon>Stappia</taxon>
    </lineage>
</organism>
<protein>
    <submittedName>
        <fullName evidence="1">Uncharacterized protein</fullName>
    </submittedName>
</protein>
<comment type="caution">
    <text evidence="1">The sequence shown here is derived from an EMBL/GenBank/DDBJ whole genome shotgun (WGS) entry which is preliminary data.</text>
</comment>
<dbReference type="Proteomes" id="UP000559404">
    <property type="component" value="Unassembled WGS sequence"/>
</dbReference>
<reference evidence="1 2" key="1">
    <citation type="submission" date="2020-07" db="EMBL/GenBank/DDBJ databases">
        <authorList>
            <person name="Li M."/>
        </authorList>
    </citation>
    <scope>NUCLEOTIDE SEQUENCE [LARGE SCALE GENOMIC DNA]</scope>
    <source>
        <strain evidence="1 2">DSM 23284</strain>
    </source>
</reference>